<comment type="catalytic activity">
    <reaction evidence="16 21">
        <text>L-threonyl-[protein] + ATP = O-phospho-L-threonyl-[protein] + ADP + H(+)</text>
        <dbReference type="Rhea" id="RHEA:46608"/>
        <dbReference type="Rhea" id="RHEA-COMP:11060"/>
        <dbReference type="Rhea" id="RHEA-COMP:11605"/>
        <dbReference type="ChEBI" id="CHEBI:15378"/>
        <dbReference type="ChEBI" id="CHEBI:30013"/>
        <dbReference type="ChEBI" id="CHEBI:30616"/>
        <dbReference type="ChEBI" id="CHEBI:61977"/>
        <dbReference type="ChEBI" id="CHEBI:456216"/>
        <dbReference type="EC" id="2.7.11.1"/>
    </reaction>
</comment>
<evidence type="ECO:0000256" key="21">
    <source>
        <dbReference type="PIRNR" id="PIRNR038147"/>
    </source>
</evidence>
<gene>
    <name evidence="27" type="ORF">QLX08_002535</name>
</gene>
<dbReference type="PANTHER" id="PTHR45723">
    <property type="entry name" value="SERINE/THREONINE-PROTEIN KINASE RIO1"/>
    <property type="match status" value="1"/>
</dbReference>
<dbReference type="EMBL" id="JAWNGG020000035">
    <property type="protein sequence ID" value="KAK9306893.1"/>
    <property type="molecule type" value="Genomic_DNA"/>
</dbReference>
<sequence>MYEYNEEGQFSDADETETKLETWEGQPFRYQLSKAVQNLHISSNEKDEDYESYNDKLENNDFIWDENQSKTGSKNITKKIQTQNINTQNVSNKITNYQPSDKLFRRYANKINIEKYEGPNLPGHATNLLIENDKRVERERFRTKDKHDRATVEQVLDPRTRMILFKLLNQGIIAEINGCISTGKEANVYHATSKTGIEFAIKIYKTSILQFKDRDKYVTGEFRFRNGYCRNNPRKMIRTWAEKEFRNLIRLQQGNVIAPKPILLRSHVLLMDFIGTNGYPSPKLKDVVLTASKPRKLYRECIEIMWKLYNKCKLVHADLSEYNMLYHDGSIIIIDVSQAVEHDHPMALEFLRKDCTNVTEFFKKNKVGVMSIKALFDFITDPTITEENMDKYLDVKSKQMSQQNDQDDPKQQIEEQVFKQAYIPQNLSQVIDIERDIKLAKSGKEDLIYKTLIGLKPDLSKPIDTPEILSKNLKEMDNTEEKDNSSEEIDDSEGENSEEENTENESKFVNSARPRNESPNSKKARKKAIKEQRAEKRKTKIKKHIKKRREKLMKRK</sequence>
<keyword evidence="8 21" id="KW-0723">Serine/threonine-protein kinase</keyword>
<dbReference type="InterPro" id="IPR017407">
    <property type="entry name" value="Ser/Thr_kinase_Rio1"/>
</dbReference>
<evidence type="ECO:0000256" key="1">
    <source>
        <dbReference type="ARBA" id="ARBA00001946"/>
    </source>
</evidence>
<dbReference type="GO" id="GO:0005524">
    <property type="term" value="F:ATP binding"/>
    <property type="evidence" value="ECO:0007669"/>
    <property type="project" value="UniProtKB-KW"/>
</dbReference>
<evidence type="ECO:0000256" key="20">
    <source>
        <dbReference type="ARBA" id="ARBA00063876"/>
    </source>
</evidence>
<keyword evidence="13" id="KW-0378">Hydrolase</keyword>
<evidence type="ECO:0000256" key="19">
    <source>
        <dbReference type="ARBA" id="ARBA00057025"/>
    </source>
</evidence>
<dbReference type="GO" id="GO:0005737">
    <property type="term" value="C:cytoplasm"/>
    <property type="evidence" value="ECO:0007669"/>
    <property type="project" value="UniProtKB-SubCell"/>
</dbReference>
<feature type="binding site" evidence="24">
    <location>
        <position position="335"/>
    </location>
    <ligand>
        <name>Mg(2+)</name>
        <dbReference type="ChEBI" id="CHEBI:18420"/>
    </ligand>
</feature>
<dbReference type="EC" id="2.7.11.1" evidence="4 21"/>
<dbReference type="Pfam" id="PF01163">
    <property type="entry name" value="RIO1"/>
    <property type="match status" value="1"/>
</dbReference>
<dbReference type="SUPFAM" id="SSF56112">
    <property type="entry name" value="Protein kinase-like (PK-like)"/>
    <property type="match status" value="1"/>
</dbReference>
<comment type="similarity">
    <text evidence="3 21">Belongs to the protein kinase superfamily. RIO-type Ser/Thr kinase family.</text>
</comment>
<dbReference type="InterPro" id="IPR011009">
    <property type="entry name" value="Kinase-like_dom_sf"/>
</dbReference>
<evidence type="ECO:0000256" key="22">
    <source>
        <dbReference type="PIRSR" id="PIRSR038147-1"/>
    </source>
</evidence>
<evidence type="ECO:0000256" key="4">
    <source>
        <dbReference type="ARBA" id="ARBA00012513"/>
    </source>
</evidence>
<evidence type="ECO:0000259" key="26">
    <source>
        <dbReference type="SMART" id="SM00090"/>
    </source>
</evidence>
<dbReference type="FunFam" id="3.30.200.20:FF:000148">
    <property type="entry name" value="Serine/threonine-protein kinase RIO1"/>
    <property type="match status" value="1"/>
</dbReference>
<comment type="catalytic activity">
    <reaction evidence="18">
        <text>ATP + H2O = ADP + phosphate + H(+)</text>
        <dbReference type="Rhea" id="RHEA:13065"/>
        <dbReference type="ChEBI" id="CHEBI:15377"/>
        <dbReference type="ChEBI" id="CHEBI:15378"/>
        <dbReference type="ChEBI" id="CHEBI:30616"/>
        <dbReference type="ChEBI" id="CHEBI:43474"/>
        <dbReference type="ChEBI" id="CHEBI:456216"/>
    </reaction>
</comment>
<dbReference type="Proteomes" id="UP001432146">
    <property type="component" value="Unassembled WGS sequence"/>
</dbReference>
<dbReference type="InterPro" id="IPR018934">
    <property type="entry name" value="RIO_dom"/>
</dbReference>
<evidence type="ECO:0000256" key="24">
    <source>
        <dbReference type="PIRSR" id="PIRSR038147-3"/>
    </source>
</evidence>
<dbReference type="InterPro" id="IPR000687">
    <property type="entry name" value="RIO_kinase"/>
</dbReference>
<evidence type="ECO:0000256" key="10">
    <source>
        <dbReference type="ARBA" id="ARBA00022723"/>
    </source>
</evidence>
<evidence type="ECO:0000256" key="11">
    <source>
        <dbReference type="ARBA" id="ARBA00022741"/>
    </source>
</evidence>
<evidence type="ECO:0000256" key="5">
    <source>
        <dbReference type="ARBA" id="ARBA00016038"/>
    </source>
</evidence>
<dbReference type="SMART" id="SM00090">
    <property type="entry name" value="RIO"/>
    <property type="match status" value="1"/>
</dbReference>
<evidence type="ECO:0000256" key="7">
    <source>
        <dbReference type="ARBA" id="ARBA00022517"/>
    </source>
</evidence>
<evidence type="ECO:0000256" key="13">
    <source>
        <dbReference type="ARBA" id="ARBA00022801"/>
    </source>
</evidence>
<comment type="cofactor">
    <cofactor evidence="1 24">
        <name>Mg(2+)</name>
        <dbReference type="ChEBI" id="CHEBI:18420"/>
    </cofactor>
</comment>
<evidence type="ECO:0000313" key="28">
    <source>
        <dbReference type="Proteomes" id="UP001432146"/>
    </source>
</evidence>
<keyword evidence="6" id="KW-0963">Cytoplasm</keyword>
<dbReference type="CDD" id="cd05147">
    <property type="entry name" value="RIO1_euk"/>
    <property type="match status" value="1"/>
</dbReference>
<dbReference type="InterPro" id="IPR018935">
    <property type="entry name" value="RIO_kinase_CS"/>
</dbReference>
<feature type="compositionally biased region" description="Basic and acidic residues" evidence="25">
    <location>
        <begin position="472"/>
        <end position="485"/>
    </location>
</feature>
<evidence type="ECO:0000256" key="14">
    <source>
        <dbReference type="ARBA" id="ARBA00022840"/>
    </source>
</evidence>
<dbReference type="PROSITE" id="PS01245">
    <property type="entry name" value="RIO1"/>
    <property type="match status" value="1"/>
</dbReference>
<evidence type="ECO:0000256" key="25">
    <source>
        <dbReference type="SAM" id="MobiDB-lite"/>
    </source>
</evidence>
<comment type="subunit">
    <text evidence="20">Associates with the precursor of the 40S ribosome subunit. Interacts (via its N-terminus) with PRMT5 (via its N-terminus). Interacts with WDR77. Found in a PRMT5 complex composed of PRMT5, WDR77 and RIOK1. Interacts (via its C-terminus) with NCL; this interaction targets NCL for PRTM5 methylation.</text>
</comment>
<feature type="active site" description="4-aspartylphosphate intermediate" evidence="22">
    <location>
        <position position="335"/>
    </location>
</feature>
<feature type="binding site" evidence="23">
    <location>
        <position position="202"/>
    </location>
    <ligand>
        <name>ATP</name>
        <dbReference type="ChEBI" id="CHEBI:30616"/>
    </ligand>
</feature>
<evidence type="ECO:0000256" key="15">
    <source>
        <dbReference type="ARBA" id="ARBA00022842"/>
    </source>
</evidence>
<dbReference type="GO" id="GO:0016787">
    <property type="term" value="F:hydrolase activity"/>
    <property type="evidence" value="ECO:0007669"/>
    <property type="project" value="UniProtKB-KW"/>
</dbReference>
<evidence type="ECO:0000256" key="16">
    <source>
        <dbReference type="ARBA" id="ARBA00047899"/>
    </source>
</evidence>
<evidence type="ECO:0000313" key="27">
    <source>
        <dbReference type="EMBL" id="KAK9306893.1"/>
    </source>
</evidence>
<comment type="caution">
    <text evidence="27">The sequence shown here is derived from an EMBL/GenBank/DDBJ whole genome shotgun (WGS) entry which is preliminary data.</text>
</comment>
<evidence type="ECO:0000256" key="18">
    <source>
        <dbReference type="ARBA" id="ARBA00049360"/>
    </source>
</evidence>
<dbReference type="Gene3D" id="3.30.200.20">
    <property type="entry name" value="Phosphorylase Kinase, domain 1"/>
    <property type="match status" value="1"/>
</dbReference>
<keyword evidence="7" id="KW-0690">Ribosome biogenesis</keyword>
<keyword evidence="15" id="KW-0460">Magnesium</keyword>
<organism evidence="27 28">
    <name type="scientific">Tetragonisca angustula</name>
    <dbReference type="NCBI Taxonomy" id="166442"/>
    <lineage>
        <taxon>Eukaryota</taxon>
        <taxon>Metazoa</taxon>
        <taxon>Ecdysozoa</taxon>
        <taxon>Arthropoda</taxon>
        <taxon>Hexapoda</taxon>
        <taxon>Insecta</taxon>
        <taxon>Pterygota</taxon>
        <taxon>Neoptera</taxon>
        <taxon>Endopterygota</taxon>
        <taxon>Hymenoptera</taxon>
        <taxon>Apocrita</taxon>
        <taxon>Aculeata</taxon>
        <taxon>Apoidea</taxon>
        <taxon>Anthophila</taxon>
        <taxon>Apidae</taxon>
        <taxon>Tetragonisca</taxon>
    </lineage>
</organism>
<dbReference type="GO" id="GO:0042254">
    <property type="term" value="P:ribosome biogenesis"/>
    <property type="evidence" value="ECO:0007669"/>
    <property type="project" value="UniProtKB-KW"/>
</dbReference>
<proteinExistence type="inferred from homology"/>
<evidence type="ECO:0000256" key="23">
    <source>
        <dbReference type="PIRSR" id="PIRSR038147-2"/>
    </source>
</evidence>
<dbReference type="Gene3D" id="1.10.510.10">
    <property type="entry name" value="Transferase(Phosphotransferase) domain 1"/>
    <property type="match status" value="1"/>
</dbReference>
<comment type="catalytic activity">
    <reaction evidence="17 21">
        <text>L-seryl-[protein] + ATP = O-phospho-L-seryl-[protein] + ADP + H(+)</text>
        <dbReference type="Rhea" id="RHEA:17989"/>
        <dbReference type="Rhea" id="RHEA-COMP:9863"/>
        <dbReference type="Rhea" id="RHEA-COMP:11604"/>
        <dbReference type="ChEBI" id="CHEBI:15378"/>
        <dbReference type="ChEBI" id="CHEBI:29999"/>
        <dbReference type="ChEBI" id="CHEBI:30616"/>
        <dbReference type="ChEBI" id="CHEBI:83421"/>
        <dbReference type="ChEBI" id="CHEBI:456216"/>
        <dbReference type="EC" id="2.7.11.1"/>
    </reaction>
</comment>
<dbReference type="FunFam" id="1.10.510.10:FF:000232">
    <property type="entry name" value="Serine/threonine-protein kinase RIO1"/>
    <property type="match status" value="1"/>
</dbReference>
<keyword evidence="14 21" id="KW-0067">ATP-binding</keyword>
<protein>
    <recommendedName>
        <fullName evidence="5 21">Serine/threonine-protein kinase RIO1</fullName>
        <ecNumber evidence="4 21">2.7.11.1</ecNumber>
    </recommendedName>
</protein>
<feature type="compositionally biased region" description="Acidic residues" evidence="25">
    <location>
        <begin position="486"/>
        <end position="503"/>
    </location>
</feature>
<feature type="binding site" evidence="24">
    <location>
        <position position="323"/>
    </location>
    <ligand>
        <name>Mg(2+)</name>
        <dbReference type="ChEBI" id="CHEBI:18420"/>
    </ligand>
</feature>
<evidence type="ECO:0000256" key="3">
    <source>
        <dbReference type="ARBA" id="ARBA00009196"/>
    </source>
</evidence>
<feature type="binding site" evidence="23">
    <location>
        <position position="274"/>
    </location>
    <ligand>
        <name>ATP</name>
        <dbReference type="ChEBI" id="CHEBI:30616"/>
    </ligand>
</feature>
<feature type="domain" description="RIO kinase" evidence="26">
    <location>
        <begin position="145"/>
        <end position="381"/>
    </location>
</feature>
<evidence type="ECO:0000256" key="9">
    <source>
        <dbReference type="ARBA" id="ARBA00022679"/>
    </source>
</evidence>
<evidence type="ECO:0000256" key="12">
    <source>
        <dbReference type="ARBA" id="ARBA00022777"/>
    </source>
</evidence>
<keyword evidence="10" id="KW-0479">Metal-binding</keyword>
<keyword evidence="11 21" id="KW-0547">Nucleotide-binding</keyword>
<comment type="function">
    <text evidence="19">Involved in the final steps of cytoplasmic maturation of the 40S ribosomal subunit. Involved in processing of 18S-E pre-rRNA to the mature 18S rRNA. Required for the recycling of NOB1 and PNO1 from the late 40S precursor. The association with the very late 40S subunit intermediate may involve a translation-like checkpoint point cycle preceeding the binding to the 60S ribosomal subunit. Despite the protein kinase domain is proposed to act predominantly as an ATPase. The catalytic activity regulates its dynamic association with the 40S subunit. In addition to its role in ribosomal biogenesis acts as an adapter protein by recruiting NCL/nucleolin the to PRMT5 complex for its symmetrical methylation.</text>
</comment>
<dbReference type="GO" id="GO:0046872">
    <property type="term" value="F:metal ion binding"/>
    <property type="evidence" value="ECO:0007669"/>
    <property type="project" value="UniProtKB-KW"/>
</dbReference>
<keyword evidence="12 21" id="KW-0418">Kinase</keyword>
<evidence type="ECO:0000256" key="2">
    <source>
        <dbReference type="ARBA" id="ARBA00004496"/>
    </source>
</evidence>
<keyword evidence="9 21" id="KW-0808">Transferase</keyword>
<comment type="subcellular location">
    <subcellularLocation>
        <location evidence="2">Cytoplasm</location>
    </subcellularLocation>
</comment>
<dbReference type="InterPro" id="IPR051272">
    <property type="entry name" value="RIO-type_Ser/Thr_kinase"/>
</dbReference>
<dbReference type="AlphaFoldDB" id="A0AAW1ACP2"/>
<feature type="region of interest" description="Disordered" evidence="25">
    <location>
        <begin position="460"/>
        <end position="556"/>
    </location>
</feature>
<name>A0AAW1ACP2_9HYME</name>
<evidence type="ECO:0000256" key="6">
    <source>
        <dbReference type="ARBA" id="ARBA00022490"/>
    </source>
</evidence>
<feature type="compositionally biased region" description="Basic residues" evidence="25">
    <location>
        <begin position="535"/>
        <end position="556"/>
    </location>
</feature>
<keyword evidence="28" id="KW-1185">Reference proteome</keyword>
<evidence type="ECO:0000256" key="17">
    <source>
        <dbReference type="ARBA" id="ARBA00048679"/>
    </source>
</evidence>
<feature type="active site" description="Proton acceptor" evidence="22">
    <location>
        <position position="318"/>
    </location>
</feature>
<dbReference type="GO" id="GO:0004674">
    <property type="term" value="F:protein serine/threonine kinase activity"/>
    <property type="evidence" value="ECO:0007669"/>
    <property type="project" value="UniProtKB-KW"/>
</dbReference>
<evidence type="ECO:0000256" key="8">
    <source>
        <dbReference type="ARBA" id="ARBA00022527"/>
    </source>
</evidence>
<dbReference type="PIRSF" id="PIRSF038147">
    <property type="entry name" value="Ser/Thr_PK_RIO1"/>
    <property type="match status" value="1"/>
</dbReference>
<accession>A0AAW1ACP2</accession>
<reference evidence="27 28" key="1">
    <citation type="submission" date="2024-05" db="EMBL/GenBank/DDBJ databases">
        <title>The nuclear and mitochondrial genome assemblies of Tetragonisca angustula (Apidae: Meliponini), a tiny yet remarkable pollinator in the Neotropics.</title>
        <authorList>
            <person name="Ferrari R."/>
            <person name="Ricardo P.C."/>
            <person name="Dias F.C."/>
            <person name="Araujo N.S."/>
            <person name="Soares D.O."/>
            <person name="Zhou Q.-S."/>
            <person name="Zhu C.-D."/>
            <person name="Coutinho L."/>
            <person name="Airas M.C."/>
            <person name="Batista T.M."/>
        </authorList>
    </citation>
    <scope>NUCLEOTIDE SEQUENCE [LARGE SCALE GENOMIC DNA]</scope>
    <source>
        <strain evidence="27">ASF017062</strain>
        <tissue evidence="27">Abdomen</tissue>
    </source>
</reference>